<dbReference type="Gene3D" id="1.20.1250.20">
    <property type="entry name" value="MFS general substrate transporter like domains"/>
    <property type="match status" value="1"/>
</dbReference>
<organism evidence="2 3">
    <name type="scientific">Olea europaea subsp. europaea</name>
    <dbReference type="NCBI Taxonomy" id="158383"/>
    <lineage>
        <taxon>Eukaryota</taxon>
        <taxon>Viridiplantae</taxon>
        <taxon>Streptophyta</taxon>
        <taxon>Embryophyta</taxon>
        <taxon>Tracheophyta</taxon>
        <taxon>Spermatophyta</taxon>
        <taxon>Magnoliopsida</taxon>
        <taxon>eudicotyledons</taxon>
        <taxon>Gunneridae</taxon>
        <taxon>Pentapetalae</taxon>
        <taxon>asterids</taxon>
        <taxon>lamiids</taxon>
        <taxon>Lamiales</taxon>
        <taxon>Oleaceae</taxon>
        <taxon>Oleeae</taxon>
        <taxon>Olea</taxon>
    </lineage>
</organism>
<dbReference type="Proteomes" id="UP000594638">
    <property type="component" value="Unassembled WGS sequence"/>
</dbReference>
<sequence length="124" mass="14019">MRLTANQPNELSALNVRDLCHVLNCLSGDLPRLLVHNILQRQNRQILNPNYVVFYGVQIHAYYQNTLGLPNNRKSQMGVYGVTCFFANFGHNSTTFVLPAELFPMRVRSTCHMQSAASGKRQAP</sequence>
<comment type="caution">
    <text evidence="2">The sequence shown here is derived from an EMBL/GenBank/DDBJ whole genome shotgun (WGS) entry which is preliminary data.</text>
</comment>
<dbReference type="Gramene" id="OE9A087637T1">
    <property type="protein sequence ID" value="OE9A087637C1"/>
    <property type="gene ID" value="OE9A087637"/>
</dbReference>
<keyword evidence="3" id="KW-1185">Reference proteome</keyword>
<gene>
    <name evidence="2" type="ORF">OLEA9_A087637</name>
</gene>
<evidence type="ECO:0000313" key="3">
    <source>
        <dbReference type="Proteomes" id="UP000594638"/>
    </source>
</evidence>
<dbReference type="OrthoDB" id="433512at2759"/>
<comment type="similarity">
    <text evidence="1">Belongs to the major facilitator superfamily. Phosphate:H(+) symporter (TC 2.A.1.9) family.</text>
</comment>
<name>A0A8S0SB89_OLEEU</name>
<dbReference type="EMBL" id="CACTIH010004195">
    <property type="protein sequence ID" value="CAA2990066.1"/>
    <property type="molecule type" value="Genomic_DNA"/>
</dbReference>
<reference evidence="2 3" key="1">
    <citation type="submission" date="2019-12" db="EMBL/GenBank/DDBJ databases">
        <authorList>
            <person name="Alioto T."/>
            <person name="Alioto T."/>
            <person name="Gomez Garrido J."/>
        </authorList>
    </citation>
    <scope>NUCLEOTIDE SEQUENCE [LARGE SCALE GENOMIC DNA]</scope>
</reference>
<evidence type="ECO:0000313" key="2">
    <source>
        <dbReference type="EMBL" id="CAA2990066.1"/>
    </source>
</evidence>
<protein>
    <submittedName>
        <fullName evidence="2">Inorganic phosphate transporter 1-11-like</fullName>
    </submittedName>
</protein>
<proteinExistence type="inferred from homology"/>
<dbReference type="InterPro" id="IPR036259">
    <property type="entry name" value="MFS_trans_sf"/>
</dbReference>
<evidence type="ECO:0000256" key="1">
    <source>
        <dbReference type="ARBA" id="ARBA00044504"/>
    </source>
</evidence>
<accession>A0A8S0SB89</accession>
<dbReference type="AlphaFoldDB" id="A0A8S0SB89"/>